<protein>
    <submittedName>
        <fullName evidence="4">DUF6286 domain-containing protein</fullName>
    </submittedName>
</protein>
<evidence type="ECO:0000256" key="2">
    <source>
        <dbReference type="SAM" id="Phobius"/>
    </source>
</evidence>
<feature type="compositionally biased region" description="Basic and acidic residues" evidence="1">
    <location>
        <begin position="68"/>
        <end position="84"/>
    </location>
</feature>
<sequence length="296" mass="30231">MTDPGAEPPGTARPPGGSGTSGVSGSASGAGSGTSGTASGSASGTSGSGAHRAADPRDRGGDAGTGDPGHRDLDPGDPAERDRTAGGGDDPDGAGPVPPLNARVPEEHAEPGPRPGGRGKRFWSPRRLPALITALLVLAGSGLLLYEVAAVRAGRRAMAWRVRVARELATRPLDDTWVLAGAALAAALGLWLLVLAATPGLRQVLAMRPGPGRIRAGLDRDAAALVLRDRALEVPGVQSVRVAVGRRRAKVRAESHFRALDDVRDDLDSVLGDARRGLGLQRPPRLSLAVRRAGKG</sequence>
<feature type="domain" description="DUF6286" evidence="3">
    <location>
        <begin position="187"/>
        <end position="291"/>
    </location>
</feature>
<dbReference type="AlphaFoldDB" id="A0AA90HAY7"/>
<dbReference type="InterPro" id="IPR046253">
    <property type="entry name" value="DUF6286"/>
</dbReference>
<dbReference type="Pfam" id="PF19803">
    <property type="entry name" value="DUF6286"/>
    <property type="match status" value="1"/>
</dbReference>
<dbReference type="RefSeq" id="WP_271313762.1">
    <property type="nucleotide sequence ID" value="NZ_JABXJJ020000042.1"/>
</dbReference>
<reference evidence="4" key="1">
    <citation type="submission" date="2023-05" db="EMBL/GenBank/DDBJ databases">
        <title>Streptantibioticus silvisoli sp. nov., acidotolerant actinomycetes 1 from pine litter.</title>
        <authorList>
            <person name="Swiecimska M."/>
            <person name="Golinska P."/>
            <person name="Sangal V."/>
            <person name="Wachnowicz B."/>
            <person name="Goodfellow M."/>
        </authorList>
    </citation>
    <scope>NUCLEOTIDE SEQUENCE</scope>
    <source>
        <strain evidence="4">SL13</strain>
    </source>
</reference>
<feature type="compositionally biased region" description="Basic and acidic residues" evidence="1">
    <location>
        <begin position="52"/>
        <end position="61"/>
    </location>
</feature>
<evidence type="ECO:0000259" key="3">
    <source>
        <dbReference type="Pfam" id="PF19803"/>
    </source>
</evidence>
<feature type="compositionally biased region" description="Gly residues" evidence="1">
    <location>
        <begin position="16"/>
        <end position="34"/>
    </location>
</feature>
<keyword evidence="2" id="KW-0812">Transmembrane</keyword>
<feature type="compositionally biased region" description="Low complexity" evidence="1">
    <location>
        <begin position="35"/>
        <end position="50"/>
    </location>
</feature>
<comment type="caution">
    <text evidence="4">The sequence shown here is derived from an EMBL/GenBank/DDBJ whole genome shotgun (WGS) entry which is preliminary data.</text>
</comment>
<feature type="transmembrane region" description="Helical" evidence="2">
    <location>
        <begin position="128"/>
        <end position="146"/>
    </location>
</feature>
<proteinExistence type="predicted"/>
<dbReference type="EMBL" id="JABXJJ020000042">
    <property type="protein sequence ID" value="MDI5973217.1"/>
    <property type="molecule type" value="Genomic_DNA"/>
</dbReference>
<name>A0AA90HAY7_9ACTN</name>
<keyword evidence="2" id="KW-0472">Membrane</keyword>
<keyword evidence="2" id="KW-1133">Transmembrane helix</keyword>
<gene>
    <name evidence="4" type="ORF">POF50_028380</name>
</gene>
<evidence type="ECO:0000313" key="4">
    <source>
        <dbReference type="EMBL" id="MDI5973217.1"/>
    </source>
</evidence>
<feature type="region of interest" description="Disordered" evidence="1">
    <location>
        <begin position="1"/>
        <end position="122"/>
    </location>
</feature>
<organism evidence="4">
    <name type="scientific">Streptantibioticus silvisoli</name>
    <dbReference type="NCBI Taxonomy" id="2705255"/>
    <lineage>
        <taxon>Bacteria</taxon>
        <taxon>Bacillati</taxon>
        <taxon>Actinomycetota</taxon>
        <taxon>Actinomycetes</taxon>
        <taxon>Kitasatosporales</taxon>
        <taxon>Streptomycetaceae</taxon>
        <taxon>Streptantibioticus</taxon>
    </lineage>
</organism>
<feature type="transmembrane region" description="Helical" evidence="2">
    <location>
        <begin position="177"/>
        <end position="198"/>
    </location>
</feature>
<accession>A0AA90HAY7</accession>
<evidence type="ECO:0000256" key="1">
    <source>
        <dbReference type="SAM" id="MobiDB-lite"/>
    </source>
</evidence>